<name>A0A9X2VJD8_9PSEU</name>
<dbReference type="InterPro" id="IPR008979">
    <property type="entry name" value="Galactose-bd-like_sf"/>
</dbReference>
<keyword evidence="9" id="KW-1185">Reference proteome</keyword>
<dbReference type="EMBL" id="JANYMP010000004">
    <property type="protein sequence ID" value="MCS7477469.1"/>
    <property type="molecule type" value="Genomic_DNA"/>
</dbReference>
<dbReference type="Pfam" id="PF00703">
    <property type="entry name" value="Glyco_hydro_2"/>
    <property type="match status" value="1"/>
</dbReference>
<dbReference type="Proteomes" id="UP001141259">
    <property type="component" value="Unassembled WGS sequence"/>
</dbReference>
<dbReference type="SUPFAM" id="SSF49785">
    <property type="entry name" value="Galactose-binding domain-like"/>
    <property type="match status" value="1"/>
</dbReference>
<dbReference type="InterPro" id="IPR013783">
    <property type="entry name" value="Ig-like_fold"/>
</dbReference>
<comment type="caution">
    <text evidence="8">The sequence shown here is derived from an EMBL/GenBank/DDBJ whole genome shotgun (WGS) entry which is preliminary data.</text>
</comment>
<dbReference type="FunFam" id="3.20.20.80:FF:000050">
    <property type="entry name" value="Beta-mannosidase B"/>
    <property type="match status" value="1"/>
</dbReference>
<evidence type="ECO:0000256" key="3">
    <source>
        <dbReference type="ARBA" id="ARBA00012754"/>
    </source>
</evidence>
<evidence type="ECO:0000259" key="7">
    <source>
        <dbReference type="Pfam" id="PF22666"/>
    </source>
</evidence>
<gene>
    <name evidence="8" type="ORF">NZH93_11445</name>
</gene>
<accession>A0A9X2VJD8</accession>
<protein>
    <recommendedName>
        <fullName evidence="3">beta-mannosidase</fullName>
        <ecNumber evidence="3">3.2.1.25</ecNumber>
    </recommendedName>
</protein>
<dbReference type="EC" id="3.2.1.25" evidence="3"/>
<evidence type="ECO:0000313" key="9">
    <source>
        <dbReference type="Proteomes" id="UP001141259"/>
    </source>
</evidence>
<dbReference type="AlphaFoldDB" id="A0A9X2VJD8"/>
<evidence type="ECO:0000256" key="4">
    <source>
        <dbReference type="ARBA" id="ARBA00022801"/>
    </source>
</evidence>
<dbReference type="SUPFAM" id="SSF51445">
    <property type="entry name" value="(Trans)glycosidases"/>
    <property type="match status" value="1"/>
</dbReference>
<evidence type="ECO:0000256" key="2">
    <source>
        <dbReference type="ARBA" id="ARBA00007401"/>
    </source>
</evidence>
<dbReference type="InterPro" id="IPR050887">
    <property type="entry name" value="Beta-mannosidase_GH2"/>
</dbReference>
<dbReference type="RefSeq" id="WP_259622968.1">
    <property type="nucleotide sequence ID" value="NZ_JANYMP010000004.1"/>
</dbReference>
<proteinExistence type="inferred from homology"/>
<dbReference type="InterPro" id="IPR006102">
    <property type="entry name" value="Ig-like_GH2"/>
</dbReference>
<evidence type="ECO:0000256" key="5">
    <source>
        <dbReference type="ARBA" id="ARBA00023295"/>
    </source>
</evidence>
<reference evidence="8" key="1">
    <citation type="submission" date="2022-08" db="EMBL/GenBank/DDBJ databases">
        <authorList>
            <person name="Tistechok S."/>
            <person name="Samborskyy M."/>
            <person name="Roman I."/>
        </authorList>
    </citation>
    <scope>NUCLEOTIDE SEQUENCE</scope>
    <source>
        <strain evidence="8">DSM 103496</strain>
    </source>
</reference>
<dbReference type="Gene3D" id="3.20.20.80">
    <property type="entry name" value="Glycosidases"/>
    <property type="match status" value="1"/>
</dbReference>
<dbReference type="PANTHER" id="PTHR43730:SF1">
    <property type="entry name" value="BETA-MANNOSIDASE"/>
    <property type="match status" value="1"/>
</dbReference>
<dbReference type="GO" id="GO:0005975">
    <property type="term" value="P:carbohydrate metabolic process"/>
    <property type="evidence" value="ECO:0007669"/>
    <property type="project" value="InterPro"/>
</dbReference>
<sequence>MIHQTLHDGWHLSAVSGDVPEAVQGVSVPAAVPGSTHLDLLAAGLIPDPFLDRAEEELTWLHRADWRYALTFDAAAPADGERVDLVFEGLDTVAVIELNGVRLGSVRNMHRGYRFDVREVLRDGANDLVVTFRSALAYAAEVEAELGWRDHAYPHPFNMVRKMACSFGWDWGPDLQTAGIWKPVRLERWSAARLASVRPLVTVDGDGRVEVRVDVERAGTAEVELVATVDGHEERVVVDGDTAAVTVVVPDPELWWPVGYGAQPRYDLRVDLLADGGVVDGDERRIGFRTITVDTEPDEIGTPFTFVVNGKPVFAKGANWIPDDHFLTRITRDRLARRVDQAVGANLNLLRIWGGGIYETDDFYDVCDERGVLVWQDFPFACASYAEEEPLWGEVEAEARENVARLVARPSLALWNGNNENLWGFADWGWADQLAGRTWGLRYYTELLPAIVAELDPTRHYSPGSPYSPGDAHPNDPDHGTRHEWEVWNRLDYSHYLDHVPRFCSEFGFQGPPTWTTLTNWVHDEPLTSTSPTFLLHQKAEDGNGKLDRGLAAHLPVPEDFADWHWATQLNQARAVAFGVEHFRSWWPRTAGAVVWQLNDCWPSTSWAAVDGDERPKPLWYSLRHAFAPRLLTFQPRDGRLVLAAVNDHDEEWTGEVRLERQTFGGEVLEATTLPVTVRARTAALIELTEPLVTPNDPEGEVLVATTADARAVHLFAEDRDLSYDPAPLSARVEAVTGGYRVDVRATSFARDVALLADRVAPDAVAEEMLVPMLAGETRSFLVRTDAVLPDPAVLAGPHVLRCANGLVTPAVRS</sequence>
<dbReference type="GO" id="GO:0006516">
    <property type="term" value="P:glycoprotein catabolic process"/>
    <property type="evidence" value="ECO:0007669"/>
    <property type="project" value="TreeGrafter"/>
</dbReference>
<evidence type="ECO:0000313" key="8">
    <source>
        <dbReference type="EMBL" id="MCS7477469.1"/>
    </source>
</evidence>
<dbReference type="GO" id="GO:0004567">
    <property type="term" value="F:beta-mannosidase activity"/>
    <property type="evidence" value="ECO:0007669"/>
    <property type="project" value="UniProtKB-EC"/>
</dbReference>
<dbReference type="Gene3D" id="2.60.120.260">
    <property type="entry name" value="Galactose-binding domain-like"/>
    <property type="match status" value="1"/>
</dbReference>
<feature type="domain" description="Glycoside hydrolase family 2 immunoglobulin-like beta-sandwich" evidence="6">
    <location>
        <begin position="203"/>
        <end position="289"/>
    </location>
</feature>
<dbReference type="InterPro" id="IPR036156">
    <property type="entry name" value="Beta-gal/glucu_dom_sf"/>
</dbReference>
<dbReference type="InterPro" id="IPR017853">
    <property type="entry name" value="GH"/>
</dbReference>
<evidence type="ECO:0000259" key="6">
    <source>
        <dbReference type="Pfam" id="PF00703"/>
    </source>
</evidence>
<keyword evidence="5" id="KW-0326">Glycosidase</keyword>
<dbReference type="PANTHER" id="PTHR43730">
    <property type="entry name" value="BETA-MANNOSIDASE"/>
    <property type="match status" value="1"/>
</dbReference>
<dbReference type="InterPro" id="IPR054593">
    <property type="entry name" value="Beta-mannosidase-like_N2"/>
</dbReference>
<dbReference type="SUPFAM" id="SSF49303">
    <property type="entry name" value="beta-Galactosidase/glucuronidase domain"/>
    <property type="match status" value="1"/>
</dbReference>
<dbReference type="Pfam" id="PF22666">
    <property type="entry name" value="Glyco_hydro_2_N2"/>
    <property type="match status" value="1"/>
</dbReference>
<organism evidence="8 9">
    <name type="scientific">Umezawaea endophytica</name>
    <dbReference type="NCBI Taxonomy" id="1654476"/>
    <lineage>
        <taxon>Bacteria</taxon>
        <taxon>Bacillati</taxon>
        <taxon>Actinomycetota</taxon>
        <taxon>Actinomycetes</taxon>
        <taxon>Pseudonocardiales</taxon>
        <taxon>Pseudonocardiaceae</taxon>
        <taxon>Umezawaea</taxon>
    </lineage>
</organism>
<feature type="domain" description="Beta-mannosidase-like galactose-binding" evidence="7">
    <location>
        <begin position="21"/>
        <end position="182"/>
    </location>
</feature>
<evidence type="ECO:0000256" key="1">
    <source>
        <dbReference type="ARBA" id="ARBA00000829"/>
    </source>
</evidence>
<dbReference type="Gene3D" id="2.60.40.10">
    <property type="entry name" value="Immunoglobulins"/>
    <property type="match status" value="1"/>
</dbReference>
<comment type="similarity">
    <text evidence="2">Belongs to the glycosyl hydrolase 2 family.</text>
</comment>
<comment type="catalytic activity">
    <reaction evidence="1">
        <text>Hydrolysis of terminal, non-reducing beta-D-mannose residues in beta-D-mannosides.</text>
        <dbReference type="EC" id="3.2.1.25"/>
    </reaction>
</comment>
<keyword evidence="4 8" id="KW-0378">Hydrolase</keyword>